<protein>
    <submittedName>
        <fullName evidence="2">Glycosyltransferase family 2 protein</fullName>
    </submittedName>
</protein>
<evidence type="ECO:0000259" key="1">
    <source>
        <dbReference type="Pfam" id="PF00535"/>
    </source>
</evidence>
<evidence type="ECO:0000313" key="2">
    <source>
        <dbReference type="EMBL" id="HIX45614.1"/>
    </source>
</evidence>
<dbReference type="Proteomes" id="UP000824246">
    <property type="component" value="Unassembled WGS sequence"/>
</dbReference>
<dbReference type="SUPFAM" id="SSF53448">
    <property type="entry name" value="Nucleotide-diphospho-sugar transferases"/>
    <property type="match status" value="1"/>
</dbReference>
<comment type="caution">
    <text evidence="2">The sequence shown here is derived from an EMBL/GenBank/DDBJ whole genome shotgun (WGS) entry which is preliminary data.</text>
</comment>
<organism evidence="2 3">
    <name type="scientific">Candidatus Barnesiella excrementipullorum</name>
    <dbReference type="NCBI Taxonomy" id="2838479"/>
    <lineage>
        <taxon>Bacteria</taxon>
        <taxon>Pseudomonadati</taxon>
        <taxon>Bacteroidota</taxon>
        <taxon>Bacteroidia</taxon>
        <taxon>Bacteroidales</taxon>
        <taxon>Barnesiellaceae</taxon>
        <taxon>Barnesiella</taxon>
    </lineage>
</organism>
<dbReference type="InterPro" id="IPR029044">
    <property type="entry name" value="Nucleotide-diphossugar_trans"/>
</dbReference>
<proteinExistence type="predicted"/>
<dbReference type="Gene3D" id="3.90.550.10">
    <property type="entry name" value="Spore Coat Polysaccharide Biosynthesis Protein SpsA, Chain A"/>
    <property type="match status" value="1"/>
</dbReference>
<dbReference type="InterPro" id="IPR001173">
    <property type="entry name" value="Glyco_trans_2-like"/>
</dbReference>
<dbReference type="CDD" id="cd00761">
    <property type="entry name" value="Glyco_tranf_GTA_type"/>
    <property type="match status" value="1"/>
</dbReference>
<reference evidence="2" key="1">
    <citation type="journal article" date="2021" name="PeerJ">
        <title>Extensive microbial diversity within the chicken gut microbiome revealed by metagenomics and culture.</title>
        <authorList>
            <person name="Gilroy R."/>
            <person name="Ravi A."/>
            <person name="Getino M."/>
            <person name="Pursley I."/>
            <person name="Horton D.L."/>
            <person name="Alikhan N.F."/>
            <person name="Baker D."/>
            <person name="Gharbi K."/>
            <person name="Hall N."/>
            <person name="Watson M."/>
            <person name="Adriaenssens E.M."/>
            <person name="Foster-Nyarko E."/>
            <person name="Jarju S."/>
            <person name="Secka A."/>
            <person name="Antonio M."/>
            <person name="Oren A."/>
            <person name="Chaudhuri R.R."/>
            <person name="La Ragione R."/>
            <person name="Hildebrand F."/>
            <person name="Pallen M.J."/>
        </authorList>
    </citation>
    <scope>NUCLEOTIDE SEQUENCE</scope>
    <source>
        <strain evidence="2">ChiHjej12B11-16260</strain>
    </source>
</reference>
<feature type="domain" description="Glycosyltransferase 2-like" evidence="1">
    <location>
        <begin position="55"/>
        <end position="111"/>
    </location>
</feature>
<reference evidence="2" key="2">
    <citation type="submission" date="2021-04" db="EMBL/GenBank/DDBJ databases">
        <authorList>
            <person name="Gilroy R."/>
        </authorList>
    </citation>
    <scope>NUCLEOTIDE SEQUENCE</scope>
    <source>
        <strain evidence="2">ChiHjej12B11-16260</strain>
    </source>
</reference>
<gene>
    <name evidence="2" type="ORF">H9982_05290</name>
</gene>
<accession>A0A9D1VRE0</accession>
<dbReference type="EMBL" id="DXFB01000139">
    <property type="protein sequence ID" value="HIX45614.1"/>
    <property type="molecule type" value="Genomic_DNA"/>
</dbReference>
<name>A0A9D1VRE0_9BACT</name>
<dbReference type="Pfam" id="PF00535">
    <property type="entry name" value="Glycos_transf_2"/>
    <property type="match status" value="1"/>
</dbReference>
<dbReference type="AlphaFoldDB" id="A0A9D1VRE0"/>
<evidence type="ECO:0000313" key="3">
    <source>
        <dbReference type="Proteomes" id="UP000824246"/>
    </source>
</evidence>
<sequence>MKLNVLICTCDKGIERIPAMLLPPRDDVSYVVSMQYTDESWLQRVPGSLRDRKDVSLHFLPGRGLSRNRNNALAFADGDVALIADDDCRYRPSYFDTVLRIYTEHPEVDMAQLRIEPLDAAPVKPYAAYAHPYEKRPRGMYPTSPELTLRVAAVKGKLFFNELFGLGSECLPCGEEDVFLHDAVQAGLSVWYFPYVVASVPGDSTGQRVYTDRRVMMAQGAVNYYVHGWGAWPRMLKFAAVGALKRKGNFFVLLSAACSGILYYKKKISHEDSLDRRCQ</sequence>